<feature type="region of interest" description="Disordered" evidence="1">
    <location>
        <begin position="31"/>
        <end position="67"/>
    </location>
</feature>
<name>A0ABQ7FH80_9ACTN</name>
<reference evidence="2 3" key="1">
    <citation type="submission" date="2019-10" db="EMBL/GenBank/DDBJ databases">
        <title>Streptomyces tenebrisbrunneis sp.nov., an endogenous actinomycete isolated from of Lycium ruthenicum.</title>
        <authorList>
            <person name="Ma L."/>
        </authorList>
    </citation>
    <scope>NUCLEOTIDE SEQUENCE [LARGE SCALE GENOMIC DNA]</scope>
    <source>
        <strain evidence="2 3">TRM 66187</strain>
    </source>
</reference>
<evidence type="ECO:0000313" key="3">
    <source>
        <dbReference type="Proteomes" id="UP000621266"/>
    </source>
</evidence>
<dbReference type="Proteomes" id="UP000621266">
    <property type="component" value="Unassembled WGS sequence"/>
</dbReference>
<evidence type="ECO:0000256" key="1">
    <source>
        <dbReference type="SAM" id="MobiDB-lite"/>
    </source>
</evidence>
<keyword evidence="3" id="KW-1185">Reference proteome</keyword>
<accession>A0ABQ7FH80</accession>
<protein>
    <submittedName>
        <fullName evidence="2">Uncharacterized protein</fullName>
    </submittedName>
</protein>
<feature type="compositionally biased region" description="Low complexity" evidence="1">
    <location>
        <begin position="49"/>
        <end position="67"/>
    </location>
</feature>
<dbReference type="RefSeq" id="WP_156206261.1">
    <property type="nucleotide sequence ID" value="NZ_WHPN01000275.1"/>
</dbReference>
<gene>
    <name evidence="2" type="ORF">GCU69_14320</name>
</gene>
<proteinExistence type="predicted"/>
<sequence>MFEYALHEMRRAELLREAGEHRLAREVAAARRAARSRGGRGGEREGRVSARGSGARTGSGSARAARA</sequence>
<organism evidence="2 3">
    <name type="scientific">Streptomyces lycii</name>
    <dbReference type="NCBI Taxonomy" id="2654337"/>
    <lineage>
        <taxon>Bacteria</taxon>
        <taxon>Bacillati</taxon>
        <taxon>Actinomycetota</taxon>
        <taxon>Actinomycetes</taxon>
        <taxon>Kitasatosporales</taxon>
        <taxon>Streptomycetaceae</taxon>
        <taxon>Streptomyces</taxon>
    </lineage>
</organism>
<comment type="caution">
    <text evidence="2">The sequence shown here is derived from an EMBL/GenBank/DDBJ whole genome shotgun (WGS) entry which is preliminary data.</text>
</comment>
<dbReference type="EMBL" id="WHPN01000275">
    <property type="protein sequence ID" value="KAF4408369.1"/>
    <property type="molecule type" value="Genomic_DNA"/>
</dbReference>
<evidence type="ECO:0000313" key="2">
    <source>
        <dbReference type="EMBL" id="KAF4408369.1"/>
    </source>
</evidence>